<evidence type="ECO:0000313" key="4">
    <source>
        <dbReference type="Proteomes" id="UP000187209"/>
    </source>
</evidence>
<dbReference type="Pfam" id="PF03133">
    <property type="entry name" value="TTL"/>
    <property type="match status" value="1"/>
</dbReference>
<dbReference type="AlphaFoldDB" id="A0A1R2B1F6"/>
<dbReference type="SUPFAM" id="SSF56059">
    <property type="entry name" value="Glutathione synthetase ATP-binding domain-like"/>
    <property type="match status" value="1"/>
</dbReference>
<dbReference type="PROSITE" id="PS51221">
    <property type="entry name" value="TTL"/>
    <property type="match status" value="1"/>
</dbReference>
<dbReference type="OrthoDB" id="313141at2759"/>
<keyword evidence="4" id="KW-1185">Reference proteome</keyword>
<name>A0A1R2B1F6_9CILI</name>
<organism evidence="3 4">
    <name type="scientific">Stentor coeruleus</name>
    <dbReference type="NCBI Taxonomy" id="5963"/>
    <lineage>
        <taxon>Eukaryota</taxon>
        <taxon>Sar</taxon>
        <taxon>Alveolata</taxon>
        <taxon>Ciliophora</taxon>
        <taxon>Postciliodesmatophora</taxon>
        <taxon>Heterotrichea</taxon>
        <taxon>Heterotrichida</taxon>
        <taxon>Stentoridae</taxon>
        <taxon>Stentor</taxon>
    </lineage>
</organism>
<evidence type="ECO:0008006" key="5">
    <source>
        <dbReference type="Google" id="ProtNLM"/>
    </source>
</evidence>
<dbReference type="InterPro" id="IPR004344">
    <property type="entry name" value="TTL/TTLL_fam"/>
</dbReference>
<feature type="compositionally biased region" description="Basic and acidic residues" evidence="2">
    <location>
        <begin position="706"/>
        <end position="716"/>
    </location>
</feature>
<feature type="region of interest" description="Disordered" evidence="2">
    <location>
        <begin position="706"/>
        <end position="731"/>
    </location>
</feature>
<proteinExistence type="predicted"/>
<protein>
    <recommendedName>
        <fullName evidence="5">Tubulin--tyrosine ligase-like protein 9</fullName>
    </recommendedName>
</protein>
<evidence type="ECO:0000256" key="2">
    <source>
        <dbReference type="SAM" id="MobiDB-lite"/>
    </source>
</evidence>
<dbReference type="Gene3D" id="3.30.470.20">
    <property type="entry name" value="ATP-grasp fold, B domain"/>
    <property type="match status" value="1"/>
</dbReference>
<sequence length="929" mass="108614">MNKYVIFPGNNGRMFLKPLLDKRGNWVESETSDLKMNFIWKPVLLLAKEYNFLDELFMQGFGPIIHNHLENNREITTKTGLIRSLRTYYTNHELALQNSYHVHDSIPTSFIITANYEDLEYQMFINRFNEIGNSYKLVFGFEGGMHSNKERTPAKHCEKNMWLIKPAALNQGKGIEVCRTLKEIMKSFKSKPINSLWVIQKYIEKPLLFKGRKFDIRVWALATGKHEFFYYKHGYLRTSSSEYDTQATDTYIHLTNNCLQKYGDNYGMFEKGNTLSFQDFQEYLDNEFPQFKLNFEEQFVPRMKDLMIDTYLSGKKTMHKSKRKTVFELLGFDFLIDEDFRVWLIEANTNPYLGVPNEYIEKLLPCMLDDMLEITLDHFIPAKFPKERTENDFELLYAEHGSCFSKEGANKRQNYSTQIYPIPELAQVPMCKQYTTSKNDDDQPKPIVKDLLQTVKHILENSSTQEIFEFSEITSRVISQISNWELLSEDQLNKSLQALQLLASSYGAASLSDPDHINSIFSLINSENIQVNTQIALIEGMILAGHNMRFRKEVVKKGFVGILVNLALCSKCEGLKDIAIKGLLGFCCSPTKGIYIPGKSREHKWVKEKIMVEGGILCLVKMAKEMMGIEEKKEKAEEINRLLNQEYSLGDWEFLAGLVGKAISGLHVFPGGLENQFLFEVKKQLEDTNMARRDDIRMKMERDKIKKEEEDVEKKKQAEHHKQKLNEKKQKAEEYIKKRYEEIRKDKINDLKKQNKFSRTIEDKLIEEKRHALLIKLKKAEELKVIQEFKIKQQEQLIKKNEIIKKKRQQEKKKPFLKDGSRLRSDFDRAKSLKRTEDKDKLELDKAFKCFYYSKRCGDKTESADDSFLSLQDAYFSKIESSKMIDSILYTTKEKKTITRRFSPMISKKNLFKIYGKAFETPDSSFSAK</sequence>
<dbReference type="Proteomes" id="UP000187209">
    <property type="component" value="Unassembled WGS sequence"/>
</dbReference>
<evidence type="ECO:0000256" key="1">
    <source>
        <dbReference type="SAM" id="Coils"/>
    </source>
</evidence>
<dbReference type="PANTHER" id="PTHR46069:SF1">
    <property type="entry name" value="CHROMOSOME UNDETERMINED SCAFFOLD_125, WHOLE GENOME SHOTGUN SEQUENCE"/>
    <property type="match status" value="1"/>
</dbReference>
<keyword evidence="1" id="KW-0175">Coiled coil</keyword>
<accession>A0A1R2B1F6</accession>
<dbReference type="EMBL" id="MPUH01001070">
    <property type="protein sequence ID" value="OMJ70614.1"/>
    <property type="molecule type" value="Genomic_DNA"/>
</dbReference>
<dbReference type="PANTHER" id="PTHR46069">
    <property type="entry name" value="TUBULIN TYROSINE LIGASE"/>
    <property type="match status" value="1"/>
</dbReference>
<evidence type="ECO:0000313" key="3">
    <source>
        <dbReference type="EMBL" id="OMJ70614.1"/>
    </source>
</evidence>
<comment type="caution">
    <text evidence="3">The sequence shown here is derived from an EMBL/GenBank/DDBJ whole genome shotgun (WGS) entry which is preliminary data.</text>
</comment>
<feature type="coiled-coil region" evidence="1">
    <location>
        <begin position="619"/>
        <end position="649"/>
    </location>
</feature>
<reference evidence="3 4" key="1">
    <citation type="submission" date="2016-11" db="EMBL/GenBank/DDBJ databases">
        <title>The macronuclear genome of Stentor coeruleus: a giant cell with tiny introns.</title>
        <authorList>
            <person name="Slabodnick M."/>
            <person name="Ruby J.G."/>
            <person name="Reiff S.B."/>
            <person name="Swart E.C."/>
            <person name="Gosai S."/>
            <person name="Prabakaran S."/>
            <person name="Witkowska E."/>
            <person name="Larue G.E."/>
            <person name="Fisher S."/>
            <person name="Freeman R.M."/>
            <person name="Gunawardena J."/>
            <person name="Chu W."/>
            <person name="Stover N.A."/>
            <person name="Gregory B.D."/>
            <person name="Nowacki M."/>
            <person name="Derisi J."/>
            <person name="Roy S.W."/>
            <person name="Marshall W.F."/>
            <person name="Sood P."/>
        </authorList>
    </citation>
    <scope>NUCLEOTIDE SEQUENCE [LARGE SCALE GENOMIC DNA]</scope>
    <source>
        <strain evidence="3">WM001</strain>
    </source>
</reference>
<gene>
    <name evidence="3" type="ORF">SteCoe_31357</name>
</gene>